<organism evidence="2 3">
    <name type="scientific">Pseudorhodoferax soli</name>
    <dbReference type="NCBI Taxonomy" id="545864"/>
    <lineage>
        <taxon>Bacteria</taxon>
        <taxon>Pseudomonadati</taxon>
        <taxon>Pseudomonadota</taxon>
        <taxon>Betaproteobacteria</taxon>
        <taxon>Burkholderiales</taxon>
        <taxon>Comamonadaceae</taxon>
    </lineage>
</organism>
<accession>A0A368Y3I0</accession>
<keyword evidence="2" id="KW-0489">Methyltransferase</keyword>
<reference evidence="2 3" key="1">
    <citation type="submission" date="2018-07" db="EMBL/GenBank/DDBJ databases">
        <title>Genomic Encyclopedia of Type Strains, Phase IV (KMG-IV): sequencing the most valuable type-strain genomes for metagenomic binning, comparative biology and taxonomic classification.</title>
        <authorList>
            <person name="Goeker M."/>
        </authorList>
    </citation>
    <scope>NUCLEOTIDE SEQUENCE [LARGE SCALE GENOMIC DNA]</scope>
    <source>
        <strain evidence="2 3">DSM 21634</strain>
    </source>
</reference>
<protein>
    <submittedName>
        <fullName evidence="2">Methyltransferase family protein</fullName>
    </submittedName>
</protein>
<dbReference type="SUPFAM" id="SSF53335">
    <property type="entry name" value="S-adenosyl-L-methionine-dependent methyltransferases"/>
    <property type="match status" value="1"/>
</dbReference>
<keyword evidence="3" id="KW-1185">Reference proteome</keyword>
<keyword evidence="2" id="KW-0808">Transferase</keyword>
<dbReference type="AlphaFoldDB" id="A0A368Y3I0"/>
<feature type="domain" description="Methyltransferase type 11" evidence="1">
    <location>
        <begin position="136"/>
        <end position="187"/>
    </location>
</feature>
<name>A0A368Y3I0_9BURK</name>
<comment type="caution">
    <text evidence="2">The sequence shown here is derived from an EMBL/GenBank/DDBJ whole genome shotgun (WGS) entry which is preliminary data.</text>
</comment>
<evidence type="ECO:0000313" key="3">
    <source>
        <dbReference type="Proteomes" id="UP000252884"/>
    </source>
</evidence>
<dbReference type="Proteomes" id="UP000252884">
    <property type="component" value="Unassembled WGS sequence"/>
</dbReference>
<dbReference type="OrthoDB" id="9153586at2"/>
<proteinExistence type="predicted"/>
<dbReference type="InterPro" id="IPR029063">
    <property type="entry name" value="SAM-dependent_MTases_sf"/>
</dbReference>
<gene>
    <name evidence="2" type="ORF">DES41_102233</name>
</gene>
<dbReference type="Gene3D" id="3.40.50.150">
    <property type="entry name" value="Vaccinia Virus protein VP39"/>
    <property type="match status" value="1"/>
</dbReference>
<dbReference type="GO" id="GO:0032259">
    <property type="term" value="P:methylation"/>
    <property type="evidence" value="ECO:0007669"/>
    <property type="project" value="UniProtKB-KW"/>
</dbReference>
<evidence type="ECO:0000259" key="1">
    <source>
        <dbReference type="Pfam" id="PF08241"/>
    </source>
</evidence>
<sequence>MVPWYLKIPMKMVLARLPVPRSLFNRLGVFRHGGMRRPDYALEIVQRHTAFAHVDLARKHVLELGPGDSVGNGIVAYALGARSTCLVDAGDWATRDLDVYRAFVRWLDTALPDPTRLREAGTDWADFDGLLRAFNMRYLTSGLAALRGLPSQSIDYCFSEAVLEHIRVHEFDLSMVELQRVLRPGGIASHTIDYKDHLQASLNNMRFSRERWESPLFSASGFYTNRLRHSDVMASFQRAGLQTVREERMHWAALPMKRSCVHAQLRGYTDADLRVHEAFVVLRVP</sequence>
<dbReference type="GO" id="GO:0008757">
    <property type="term" value="F:S-adenosylmethionine-dependent methyltransferase activity"/>
    <property type="evidence" value="ECO:0007669"/>
    <property type="project" value="InterPro"/>
</dbReference>
<evidence type="ECO:0000313" key="2">
    <source>
        <dbReference type="EMBL" id="RCW73916.1"/>
    </source>
</evidence>
<dbReference type="InterPro" id="IPR013216">
    <property type="entry name" value="Methyltransf_11"/>
</dbReference>
<dbReference type="EMBL" id="QPJK01000002">
    <property type="protein sequence ID" value="RCW73916.1"/>
    <property type="molecule type" value="Genomic_DNA"/>
</dbReference>
<dbReference type="Pfam" id="PF08241">
    <property type="entry name" value="Methyltransf_11"/>
    <property type="match status" value="1"/>
</dbReference>